<reference evidence="1" key="1">
    <citation type="submission" date="2016-01" db="EMBL/GenBank/DDBJ databases">
        <authorList>
            <person name="Peeters C."/>
        </authorList>
    </citation>
    <scope>NUCLEOTIDE SEQUENCE [LARGE SCALE GENOMIC DNA]</scope>
    <source>
        <strain evidence="1">LMG 22934</strain>
    </source>
</reference>
<dbReference type="AlphaFoldDB" id="A0A158IVC5"/>
<protein>
    <submittedName>
        <fullName evidence="1">Uncharacterized protein</fullName>
    </submittedName>
</protein>
<proteinExistence type="predicted"/>
<evidence type="ECO:0000313" key="1">
    <source>
        <dbReference type="EMBL" id="SAL60435.1"/>
    </source>
</evidence>
<comment type="caution">
    <text evidence="1">The sequence shown here is derived from an EMBL/GenBank/DDBJ whole genome shotgun (WGS) entry which is preliminary data.</text>
</comment>
<dbReference type="OrthoDB" id="282145at2"/>
<accession>A0A158IVC5</accession>
<dbReference type="STRING" id="326474.AWB65_05447"/>
<dbReference type="EMBL" id="FCNW02000045">
    <property type="protein sequence ID" value="SAL60435.1"/>
    <property type="molecule type" value="Genomic_DNA"/>
</dbReference>
<dbReference type="RefSeq" id="WP_087670115.1">
    <property type="nucleotide sequence ID" value="NZ_FCNW02000045.1"/>
</dbReference>
<keyword evidence="2" id="KW-1185">Reference proteome</keyword>
<sequence>MSVAKANLDATGQGVQRNYSNGFLKLNLAPNRIVSVYPRPSNTVQESEADEDLGAGGALVLPDAADASGPIVRLALGAGKESILDVVNRADGQVQRNRNNIHQEIR</sequence>
<name>A0A158IVC5_9BURK</name>
<dbReference type="Proteomes" id="UP000054977">
    <property type="component" value="Unassembled WGS sequence"/>
</dbReference>
<evidence type="ECO:0000313" key="2">
    <source>
        <dbReference type="Proteomes" id="UP000054977"/>
    </source>
</evidence>
<organism evidence="1 2">
    <name type="scientific">Caballeronia humi</name>
    <dbReference type="NCBI Taxonomy" id="326474"/>
    <lineage>
        <taxon>Bacteria</taxon>
        <taxon>Pseudomonadati</taxon>
        <taxon>Pseudomonadota</taxon>
        <taxon>Betaproteobacteria</taxon>
        <taxon>Burkholderiales</taxon>
        <taxon>Burkholderiaceae</taxon>
        <taxon>Caballeronia</taxon>
    </lineage>
</organism>
<gene>
    <name evidence="1" type="ORF">AWB65_05447</name>
</gene>